<comment type="caution">
    <text evidence="2">The sequence shown here is derived from an EMBL/GenBank/DDBJ whole genome shotgun (WGS) entry which is preliminary data.</text>
</comment>
<gene>
    <name evidence="2" type="ORF">TCAL_04680</name>
</gene>
<name>A0A553NVK4_TIGCA</name>
<proteinExistence type="predicted"/>
<feature type="non-terminal residue" evidence="2">
    <location>
        <position position="224"/>
    </location>
</feature>
<evidence type="ECO:0000256" key="1">
    <source>
        <dbReference type="SAM" id="SignalP"/>
    </source>
</evidence>
<dbReference type="Proteomes" id="UP000318571">
    <property type="component" value="Chromosome 1"/>
</dbReference>
<protein>
    <recommendedName>
        <fullName evidence="4">Alpha-1,4-N-acetylglucosaminyltransferase</fullName>
    </recommendedName>
</protein>
<keyword evidence="1" id="KW-0732">Signal</keyword>
<keyword evidence="3" id="KW-1185">Reference proteome</keyword>
<dbReference type="STRING" id="6832.A0A553NVK4"/>
<dbReference type="Gene3D" id="3.90.550.20">
    <property type="match status" value="1"/>
</dbReference>
<organism evidence="2 3">
    <name type="scientific">Tigriopus californicus</name>
    <name type="common">Marine copepod</name>
    <dbReference type="NCBI Taxonomy" id="6832"/>
    <lineage>
        <taxon>Eukaryota</taxon>
        <taxon>Metazoa</taxon>
        <taxon>Ecdysozoa</taxon>
        <taxon>Arthropoda</taxon>
        <taxon>Crustacea</taxon>
        <taxon>Multicrustacea</taxon>
        <taxon>Hexanauplia</taxon>
        <taxon>Copepoda</taxon>
        <taxon>Harpacticoida</taxon>
        <taxon>Harpacticidae</taxon>
        <taxon>Tigriopus</taxon>
    </lineage>
</organism>
<dbReference type="GO" id="GO:0016020">
    <property type="term" value="C:membrane"/>
    <property type="evidence" value="ECO:0007669"/>
    <property type="project" value="GOC"/>
</dbReference>
<feature type="signal peptide" evidence="1">
    <location>
        <begin position="1"/>
        <end position="22"/>
    </location>
</feature>
<dbReference type="Pfam" id="PF04488">
    <property type="entry name" value="Gly_transf_sug"/>
    <property type="match status" value="1"/>
</dbReference>
<dbReference type="AlphaFoldDB" id="A0A553NVK4"/>
<dbReference type="SUPFAM" id="SSF53448">
    <property type="entry name" value="Nucleotide-diphospho-sugar transferases"/>
    <property type="match status" value="1"/>
</dbReference>
<accession>A0A553NVK4</accession>
<evidence type="ECO:0000313" key="3">
    <source>
        <dbReference type="Proteomes" id="UP000318571"/>
    </source>
</evidence>
<dbReference type="GO" id="GO:0006688">
    <property type="term" value="P:glycosphingolipid biosynthetic process"/>
    <property type="evidence" value="ECO:0007669"/>
    <property type="project" value="TreeGrafter"/>
</dbReference>
<dbReference type="EMBL" id="VCGU01000010">
    <property type="protein sequence ID" value="TRY69464.1"/>
    <property type="molecule type" value="Genomic_DNA"/>
</dbReference>
<evidence type="ECO:0008006" key="4">
    <source>
        <dbReference type="Google" id="ProtNLM"/>
    </source>
</evidence>
<evidence type="ECO:0000313" key="2">
    <source>
        <dbReference type="EMBL" id="TRY69464.1"/>
    </source>
</evidence>
<dbReference type="GO" id="GO:0016758">
    <property type="term" value="F:hexosyltransferase activity"/>
    <property type="evidence" value="ECO:0007669"/>
    <property type="project" value="TreeGrafter"/>
</dbReference>
<feature type="chain" id="PRO_5021945398" description="Alpha-1,4-N-acetylglucosaminyltransferase" evidence="1">
    <location>
        <begin position="23"/>
        <end position="224"/>
    </location>
</feature>
<reference evidence="2 3" key="1">
    <citation type="journal article" date="2018" name="Nat. Ecol. Evol.">
        <title>Genomic signatures of mitonuclear coevolution across populations of Tigriopus californicus.</title>
        <authorList>
            <person name="Barreto F.S."/>
            <person name="Watson E.T."/>
            <person name="Lima T.G."/>
            <person name="Willett C.S."/>
            <person name="Edmands S."/>
            <person name="Li W."/>
            <person name="Burton R.S."/>
        </authorList>
    </citation>
    <scope>NUCLEOTIDE SEQUENCE [LARGE SCALE GENOMIC DNA]</scope>
    <source>
        <strain evidence="2 3">San Diego</strain>
    </source>
</reference>
<dbReference type="InterPro" id="IPR051981">
    <property type="entry name" value="Glycosyltransf_32"/>
</dbReference>
<dbReference type="PANTHER" id="PTHR12042:SF21">
    <property type="entry name" value="ALPHA1,4-GALACTOSYLTRANSFERASE 1-RELATED"/>
    <property type="match status" value="1"/>
</dbReference>
<dbReference type="InterPro" id="IPR007577">
    <property type="entry name" value="GlycoTrfase_DXD_sugar-bd_CS"/>
</dbReference>
<sequence>MRTNWILRLVIGVACLVGLKHTIPSHVDIYWVQRFRGPQPKRIFFIETNPETTHVSLMAHCAVESAARKNPDFLVTFIIDQRCRNMKMGSTMGLNNIEYMVLNTTEIFANSILSNIAAKIDNATNHQLYTVSDLLRMVLLYHLGGAYFDYDVISIRAIPQQFSNFAPMIRAKEKWWLTSCLLRFYQPQNQLLANILKEVPLVIDTAKRGELDFKLVTRVAERFC</sequence>
<dbReference type="PANTHER" id="PTHR12042">
    <property type="entry name" value="LACTOSYLCERAMIDE 4-ALPHA-GALACTOSYLTRANSFERASE ALPHA- 1,4-GALACTOSYLTRANSFERASE"/>
    <property type="match status" value="1"/>
</dbReference>
<dbReference type="InterPro" id="IPR029044">
    <property type="entry name" value="Nucleotide-diphossugar_trans"/>
</dbReference>